<evidence type="ECO:0000313" key="3">
    <source>
        <dbReference type="Proteomes" id="UP000199205"/>
    </source>
</evidence>
<dbReference type="RefSeq" id="WP_004119888.1">
    <property type="nucleotide sequence ID" value="NZ_FMAF01000026.1"/>
</dbReference>
<reference evidence="3" key="2">
    <citation type="submission" date="2016-08" db="EMBL/GenBank/DDBJ databases">
        <authorList>
            <person name="Varghese N."/>
            <person name="Submissions Spin"/>
        </authorList>
    </citation>
    <scope>NUCLEOTIDE SEQUENCE [LARGE SCALE GENOMIC DNA]</scope>
    <source>
        <strain evidence="3">P1-7</strain>
    </source>
</reference>
<dbReference type="AlphaFoldDB" id="A0A1C3X631"/>
<evidence type="ECO:0000313" key="2">
    <source>
        <dbReference type="EMBL" id="SCB47722.1"/>
    </source>
</evidence>
<dbReference type="GeneID" id="32530249"/>
<dbReference type="Proteomes" id="UP000565576">
    <property type="component" value="Unassembled WGS sequence"/>
</dbReference>
<dbReference type="Proteomes" id="UP000199205">
    <property type="component" value="Unassembled WGS sequence"/>
</dbReference>
<evidence type="ECO:0000313" key="1">
    <source>
        <dbReference type="EMBL" id="MBB6488558.1"/>
    </source>
</evidence>
<protein>
    <submittedName>
        <fullName evidence="2">Uncharacterized protein</fullName>
    </submittedName>
</protein>
<accession>A0A1C3X631</accession>
<evidence type="ECO:0000313" key="4">
    <source>
        <dbReference type="Proteomes" id="UP000565576"/>
    </source>
</evidence>
<reference evidence="2" key="1">
    <citation type="submission" date="2016-08" db="EMBL/GenBank/DDBJ databases">
        <authorList>
            <person name="Seilhamer J.J."/>
        </authorList>
    </citation>
    <scope>NUCLEOTIDE SEQUENCE [LARGE SCALE GENOMIC DNA]</scope>
    <source>
        <strain evidence="2">P1-7</strain>
    </source>
</reference>
<dbReference type="OrthoDB" id="8126713at2"/>
<proteinExistence type="predicted"/>
<organism evidence="2 3">
    <name type="scientific">Rhizobium lusitanum</name>
    <dbReference type="NCBI Taxonomy" id="293958"/>
    <lineage>
        <taxon>Bacteria</taxon>
        <taxon>Pseudomonadati</taxon>
        <taxon>Pseudomonadota</taxon>
        <taxon>Alphaproteobacteria</taxon>
        <taxon>Hyphomicrobiales</taxon>
        <taxon>Rhizobiaceae</taxon>
        <taxon>Rhizobium/Agrobacterium group</taxon>
        <taxon>Rhizobium</taxon>
    </lineage>
</organism>
<reference evidence="1 4" key="3">
    <citation type="submission" date="2020-08" db="EMBL/GenBank/DDBJ databases">
        <title>Genomic Encyclopedia of Type Strains, Phase IV (KMG-V): Genome sequencing to study the core and pangenomes of soil and plant-associated prokaryotes.</title>
        <authorList>
            <person name="Whitman W."/>
        </authorList>
    </citation>
    <scope>NUCLEOTIDE SEQUENCE [LARGE SCALE GENOMIC DNA]</scope>
    <source>
        <strain evidence="1 4">SEMIA 4060</strain>
    </source>
</reference>
<name>A0A1C3X631_9HYPH</name>
<dbReference type="EMBL" id="JACHBG010000024">
    <property type="protein sequence ID" value="MBB6488558.1"/>
    <property type="molecule type" value="Genomic_DNA"/>
</dbReference>
<sequence>MTETTEEERPITVPSIGISVQGMEEKAGEKLAYCVGDYVRELSRYINLERLDGITIAVDYKEALLALDRGYETDHRLTPSSELVEGVAMAPSVIRDGILKSHLVLNAAYIYSLPDEKDEHYAHSLHLLAHECAHVELAMTTDKAFPDTLLKKIYDDAADACEGQAENACWDEYAACRIAAPFGRDPLQDYTNAFITHLEETMNRANECIRRYRTDHDHDRILSEVLRYYQNLMTSGSYLLGHMDGHGLTIDDVPAVRRALGGHWFAPFFERLRTALRELWARYGQWEDRSEFAPIGEIIIDVLGEGGFFFQWDEHGNCGFRIPFTFATM</sequence>
<dbReference type="EMBL" id="FMAF01000026">
    <property type="protein sequence ID" value="SCB47722.1"/>
    <property type="molecule type" value="Genomic_DNA"/>
</dbReference>
<gene>
    <name evidence="2" type="ORF">GA0061101_12619</name>
    <name evidence="1" type="ORF">GGD46_005876</name>
</gene>